<feature type="non-terminal residue" evidence="9">
    <location>
        <position position="1"/>
    </location>
</feature>
<evidence type="ECO:0000313" key="10">
    <source>
        <dbReference type="Proteomes" id="UP001328107"/>
    </source>
</evidence>
<dbReference type="SMART" id="SM00355">
    <property type="entry name" value="ZnF_C2H2"/>
    <property type="match status" value="3"/>
</dbReference>
<comment type="subcellular location">
    <subcellularLocation>
        <location evidence="1">Nucleus</location>
    </subcellularLocation>
</comment>
<comment type="caution">
    <text evidence="9">The sequence shown here is derived from an EMBL/GenBank/DDBJ whole genome shotgun (WGS) entry which is preliminary data.</text>
</comment>
<keyword evidence="2" id="KW-0479">Metal-binding</keyword>
<protein>
    <recommendedName>
        <fullName evidence="8">C2H2-type domain-containing protein</fullName>
    </recommendedName>
</protein>
<evidence type="ECO:0000256" key="1">
    <source>
        <dbReference type="ARBA" id="ARBA00004123"/>
    </source>
</evidence>
<dbReference type="AlphaFoldDB" id="A0AAN5C2Q8"/>
<keyword evidence="4 7" id="KW-0863">Zinc-finger</keyword>
<dbReference type="GO" id="GO:0008270">
    <property type="term" value="F:zinc ion binding"/>
    <property type="evidence" value="ECO:0007669"/>
    <property type="project" value="UniProtKB-KW"/>
</dbReference>
<feature type="domain" description="C2H2-type" evidence="8">
    <location>
        <begin position="54"/>
        <end position="84"/>
    </location>
</feature>
<keyword evidence="3" id="KW-0677">Repeat</keyword>
<keyword evidence="10" id="KW-1185">Reference proteome</keyword>
<dbReference type="PANTHER" id="PTHR24394:SF29">
    <property type="entry name" value="MYONEURIN"/>
    <property type="match status" value="1"/>
</dbReference>
<dbReference type="SUPFAM" id="SSF57667">
    <property type="entry name" value="beta-beta-alpha zinc fingers"/>
    <property type="match status" value="2"/>
</dbReference>
<evidence type="ECO:0000256" key="4">
    <source>
        <dbReference type="ARBA" id="ARBA00022771"/>
    </source>
</evidence>
<evidence type="ECO:0000313" key="9">
    <source>
        <dbReference type="EMBL" id="GMR34803.1"/>
    </source>
</evidence>
<gene>
    <name evidence="9" type="ORF">PMAYCL1PPCAC_04998</name>
</gene>
<evidence type="ECO:0000256" key="6">
    <source>
        <dbReference type="ARBA" id="ARBA00023242"/>
    </source>
</evidence>
<evidence type="ECO:0000256" key="2">
    <source>
        <dbReference type="ARBA" id="ARBA00022723"/>
    </source>
</evidence>
<dbReference type="GO" id="GO:0000981">
    <property type="term" value="F:DNA-binding transcription factor activity, RNA polymerase II-specific"/>
    <property type="evidence" value="ECO:0007669"/>
    <property type="project" value="TreeGrafter"/>
</dbReference>
<evidence type="ECO:0000256" key="7">
    <source>
        <dbReference type="PROSITE-ProRule" id="PRU00042"/>
    </source>
</evidence>
<proteinExistence type="predicted"/>
<evidence type="ECO:0000256" key="3">
    <source>
        <dbReference type="ARBA" id="ARBA00022737"/>
    </source>
</evidence>
<dbReference type="Proteomes" id="UP001328107">
    <property type="component" value="Unassembled WGS sequence"/>
</dbReference>
<accession>A0AAN5C2Q8</accession>
<dbReference type="Gene3D" id="3.30.160.60">
    <property type="entry name" value="Classic Zinc Finger"/>
    <property type="match status" value="2"/>
</dbReference>
<dbReference type="InterPro" id="IPR036236">
    <property type="entry name" value="Znf_C2H2_sf"/>
</dbReference>
<dbReference type="EMBL" id="BTRK01000002">
    <property type="protein sequence ID" value="GMR34803.1"/>
    <property type="molecule type" value="Genomic_DNA"/>
</dbReference>
<dbReference type="PANTHER" id="PTHR24394">
    <property type="entry name" value="ZINC FINGER PROTEIN"/>
    <property type="match status" value="1"/>
</dbReference>
<keyword evidence="6" id="KW-0539">Nucleus</keyword>
<sequence>SVCGKKFCSKEYLKKHLLAHTGEKPFKCPYCILSFNSLVIKNNHAIFYHEMKPYLCLSCGKQFDQKFWLNHHLSTNQGHTDQEQLVKSDGSLQNSN</sequence>
<reference evidence="10" key="1">
    <citation type="submission" date="2022-10" db="EMBL/GenBank/DDBJ databases">
        <title>Genome assembly of Pristionchus species.</title>
        <authorList>
            <person name="Yoshida K."/>
            <person name="Sommer R.J."/>
        </authorList>
    </citation>
    <scope>NUCLEOTIDE SEQUENCE [LARGE SCALE GENOMIC DNA]</scope>
    <source>
        <strain evidence="10">RS5460</strain>
    </source>
</reference>
<dbReference type="PROSITE" id="PS50157">
    <property type="entry name" value="ZINC_FINGER_C2H2_2"/>
    <property type="match status" value="2"/>
</dbReference>
<dbReference type="Pfam" id="PF00096">
    <property type="entry name" value="zf-C2H2"/>
    <property type="match status" value="2"/>
</dbReference>
<evidence type="ECO:0000259" key="8">
    <source>
        <dbReference type="PROSITE" id="PS50157"/>
    </source>
</evidence>
<keyword evidence="5" id="KW-0862">Zinc</keyword>
<evidence type="ECO:0000256" key="5">
    <source>
        <dbReference type="ARBA" id="ARBA00022833"/>
    </source>
</evidence>
<feature type="domain" description="C2H2-type" evidence="8">
    <location>
        <begin position="1"/>
        <end position="25"/>
    </location>
</feature>
<name>A0AAN5C2Q8_9BILA</name>
<dbReference type="InterPro" id="IPR013087">
    <property type="entry name" value="Znf_C2H2_type"/>
</dbReference>
<dbReference type="GO" id="GO:0005634">
    <property type="term" value="C:nucleus"/>
    <property type="evidence" value="ECO:0007669"/>
    <property type="project" value="UniProtKB-SubCell"/>
</dbReference>
<organism evidence="9 10">
    <name type="scientific">Pristionchus mayeri</name>
    <dbReference type="NCBI Taxonomy" id="1317129"/>
    <lineage>
        <taxon>Eukaryota</taxon>
        <taxon>Metazoa</taxon>
        <taxon>Ecdysozoa</taxon>
        <taxon>Nematoda</taxon>
        <taxon>Chromadorea</taxon>
        <taxon>Rhabditida</taxon>
        <taxon>Rhabditina</taxon>
        <taxon>Diplogasteromorpha</taxon>
        <taxon>Diplogasteroidea</taxon>
        <taxon>Neodiplogasteridae</taxon>
        <taxon>Pristionchus</taxon>
    </lineage>
</organism>